<reference evidence="3" key="1">
    <citation type="journal article" date="2023" name="Commun. Biol.">
        <title>Genome analysis of Parmales, the sister group of diatoms, reveals the evolutionary specialization of diatoms from phago-mixotrophs to photoautotrophs.</title>
        <authorList>
            <person name="Ban H."/>
            <person name="Sato S."/>
            <person name="Yoshikawa S."/>
            <person name="Yamada K."/>
            <person name="Nakamura Y."/>
            <person name="Ichinomiya M."/>
            <person name="Sato N."/>
            <person name="Blanc-Mathieu R."/>
            <person name="Endo H."/>
            <person name="Kuwata A."/>
            <person name="Ogata H."/>
        </authorList>
    </citation>
    <scope>NUCLEOTIDE SEQUENCE [LARGE SCALE GENOMIC DNA]</scope>
</reference>
<name>A0A9W7G7J9_9STRA</name>
<protein>
    <recommendedName>
        <fullName evidence="4">Glycosyltransferase family 92 protein</fullName>
    </recommendedName>
</protein>
<proteinExistence type="predicted"/>
<gene>
    <name evidence="2" type="ORF">TrCOL_g13113</name>
</gene>
<accession>A0A9W7G7J9</accession>
<dbReference type="OrthoDB" id="46313at2759"/>
<evidence type="ECO:0008006" key="4">
    <source>
        <dbReference type="Google" id="ProtNLM"/>
    </source>
</evidence>
<evidence type="ECO:0000313" key="3">
    <source>
        <dbReference type="Proteomes" id="UP001165065"/>
    </source>
</evidence>
<evidence type="ECO:0000256" key="1">
    <source>
        <dbReference type="SAM" id="MobiDB-lite"/>
    </source>
</evidence>
<dbReference type="AlphaFoldDB" id="A0A9W7G7J9"/>
<dbReference type="Proteomes" id="UP001165065">
    <property type="component" value="Unassembled WGS sequence"/>
</dbReference>
<sequence>MRPKRVHTDIAGCLIVKEDNMLLPEWMAYHYHVLPMRDLIICEQPDSREFAEDTLQGTRWSPFSEDPLLNVNYVLAGDTFFNDDSEKLYLSSSKYKEAGGHRKVQRACYAHCMKEFKKMGKNWTIFLDTDEYLMVDDDFVGHKTNSHKTNSTNSPTNNGNDFVHAKSILPLMNELPFRNQTCVVIGRVFFNDKVNTSKLSLAQDGKLLDPTSFSTLKFHSHLNRVGPLPAKVMLDVSTLDESDMIVSNPHNGISPSCKKDGYNHGWPPRTTVRVHHYLGTKDDFLLRRDKRRDADSFESKATKFGGRWSELDKRVTDDDDISGWVEEFINGVGGGATATEDLDRVGKWDKWPEVGGEVKGEESANGDDEEKSEGREGGDDEEEVKGEKDATEEAVEEAVEEEAEDAGTEETTRANATINMAVRLQGQLGNQIQILRVVENLKVLGKQLGVTFDVKFGHFSGTRGSQVANEIKSCFNHFSGINFGELSKDELQKGDDDVLIGDKNERFQGKQLKEIIGHLQGSGGRLIVQRGVRIGLNGSVYFGDSESNIKSAKSVASFLDGIQLMQNITESAFKINEANCCADNYRPENGEKVLHLRGFETEMPLRGKSLGFRDIGEESVVEFVGRGAGVLGDNVAIVKPSFVDATGIITALKSRGAEVRVAEVPKGGPSTSDLCFMMKADHLMGNSVSTFLLEAILLGGSSSSTLYAVGEETKSESWERGDIVYLTGL</sequence>
<keyword evidence="3" id="KW-1185">Reference proteome</keyword>
<organism evidence="2 3">
    <name type="scientific">Triparma columacea</name>
    <dbReference type="NCBI Taxonomy" id="722753"/>
    <lineage>
        <taxon>Eukaryota</taxon>
        <taxon>Sar</taxon>
        <taxon>Stramenopiles</taxon>
        <taxon>Ochrophyta</taxon>
        <taxon>Bolidophyceae</taxon>
        <taxon>Parmales</taxon>
        <taxon>Triparmaceae</taxon>
        <taxon>Triparma</taxon>
    </lineage>
</organism>
<evidence type="ECO:0000313" key="2">
    <source>
        <dbReference type="EMBL" id="GMI35120.1"/>
    </source>
</evidence>
<feature type="region of interest" description="Disordered" evidence="1">
    <location>
        <begin position="331"/>
        <end position="393"/>
    </location>
</feature>
<dbReference type="EMBL" id="BRYA01000896">
    <property type="protein sequence ID" value="GMI35120.1"/>
    <property type="molecule type" value="Genomic_DNA"/>
</dbReference>
<feature type="compositionally biased region" description="Basic and acidic residues" evidence="1">
    <location>
        <begin position="341"/>
        <end position="362"/>
    </location>
</feature>
<comment type="caution">
    <text evidence="2">The sequence shown here is derived from an EMBL/GenBank/DDBJ whole genome shotgun (WGS) entry which is preliminary data.</text>
</comment>